<gene>
    <name evidence="6" type="ORF">ACFOVU_00475</name>
</gene>
<evidence type="ECO:0000256" key="4">
    <source>
        <dbReference type="ARBA" id="ARBA00023163"/>
    </source>
</evidence>
<evidence type="ECO:0000256" key="3">
    <source>
        <dbReference type="ARBA" id="ARBA00023125"/>
    </source>
</evidence>
<proteinExistence type="inferred from homology"/>
<dbReference type="Gene3D" id="3.40.190.290">
    <property type="match status" value="1"/>
</dbReference>
<organism evidence="6 7">
    <name type="scientific">Nocardiopsis sediminis</name>
    <dbReference type="NCBI Taxonomy" id="1778267"/>
    <lineage>
        <taxon>Bacteria</taxon>
        <taxon>Bacillati</taxon>
        <taxon>Actinomycetota</taxon>
        <taxon>Actinomycetes</taxon>
        <taxon>Streptosporangiales</taxon>
        <taxon>Nocardiopsidaceae</taxon>
        <taxon>Nocardiopsis</taxon>
    </lineage>
</organism>
<keyword evidence="2" id="KW-0805">Transcription regulation</keyword>
<evidence type="ECO:0000313" key="6">
    <source>
        <dbReference type="EMBL" id="MFC3994372.1"/>
    </source>
</evidence>
<feature type="domain" description="HTH lysR-type" evidence="5">
    <location>
        <begin position="3"/>
        <end position="60"/>
    </location>
</feature>
<name>A0ABV8FE15_9ACTN</name>
<keyword evidence="7" id="KW-1185">Reference proteome</keyword>
<reference evidence="7" key="1">
    <citation type="journal article" date="2019" name="Int. J. Syst. Evol. Microbiol.">
        <title>The Global Catalogue of Microorganisms (GCM) 10K type strain sequencing project: providing services to taxonomists for standard genome sequencing and annotation.</title>
        <authorList>
            <consortium name="The Broad Institute Genomics Platform"/>
            <consortium name="The Broad Institute Genome Sequencing Center for Infectious Disease"/>
            <person name="Wu L."/>
            <person name="Ma J."/>
        </authorList>
    </citation>
    <scope>NUCLEOTIDE SEQUENCE [LARGE SCALE GENOMIC DNA]</scope>
    <source>
        <strain evidence="7">TBRC 1826</strain>
    </source>
</reference>
<keyword evidence="4" id="KW-0804">Transcription</keyword>
<dbReference type="Gene3D" id="1.10.10.10">
    <property type="entry name" value="Winged helix-like DNA-binding domain superfamily/Winged helix DNA-binding domain"/>
    <property type="match status" value="1"/>
</dbReference>
<evidence type="ECO:0000313" key="7">
    <source>
        <dbReference type="Proteomes" id="UP001595847"/>
    </source>
</evidence>
<dbReference type="SUPFAM" id="SSF46785">
    <property type="entry name" value="Winged helix' DNA-binding domain"/>
    <property type="match status" value="1"/>
</dbReference>
<evidence type="ECO:0000259" key="5">
    <source>
        <dbReference type="PROSITE" id="PS50931"/>
    </source>
</evidence>
<keyword evidence="3" id="KW-0238">DNA-binding</keyword>
<comment type="caution">
    <text evidence="6">The sequence shown here is derived from an EMBL/GenBank/DDBJ whole genome shotgun (WGS) entry which is preliminary data.</text>
</comment>
<dbReference type="Proteomes" id="UP001595847">
    <property type="component" value="Unassembled WGS sequence"/>
</dbReference>
<dbReference type="InterPro" id="IPR005119">
    <property type="entry name" value="LysR_subst-bd"/>
</dbReference>
<dbReference type="Pfam" id="PF00126">
    <property type="entry name" value="HTH_1"/>
    <property type="match status" value="1"/>
</dbReference>
<comment type="similarity">
    <text evidence="1">Belongs to the LysR transcriptional regulatory family.</text>
</comment>
<dbReference type="InterPro" id="IPR050950">
    <property type="entry name" value="HTH-type_LysR_regulators"/>
</dbReference>
<dbReference type="PANTHER" id="PTHR30419">
    <property type="entry name" value="HTH-TYPE TRANSCRIPTIONAL REGULATOR YBHD"/>
    <property type="match status" value="1"/>
</dbReference>
<sequence length="301" mass="32048">MDVDARQLSYFLAIVDHGGFGRAAEHLHIAQPSLSQAIAGLERELGVDLFHRVGRGVVLTDTGTRLIEPARRVVRDLEAVRDTAHSARGLRRGRVDLISMPSPGIEPLTTMMASFARAHPLMTVNVAGAFTPEDVVHGVRSGAAEIGLMGSEGHPRTADLRVLPIEDQPLVLISPPETEGLAPGRVGGADLGGLRLIVSQPGSLMRRLVDDILASGADVHLAAEVDHRTSILPMVLAGLGHAVTPSSWKPLATRMGAQVRLLDPAPRLRVVVVSRASRPTPAAQAFLETAERYAEEHGTIS</sequence>
<dbReference type="PROSITE" id="PS50931">
    <property type="entry name" value="HTH_LYSR"/>
    <property type="match status" value="1"/>
</dbReference>
<dbReference type="Pfam" id="PF03466">
    <property type="entry name" value="LysR_substrate"/>
    <property type="match status" value="1"/>
</dbReference>
<protein>
    <submittedName>
        <fullName evidence="6">LysR family transcriptional regulator</fullName>
    </submittedName>
</protein>
<dbReference type="InterPro" id="IPR036390">
    <property type="entry name" value="WH_DNA-bd_sf"/>
</dbReference>
<dbReference type="SUPFAM" id="SSF53850">
    <property type="entry name" value="Periplasmic binding protein-like II"/>
    <property type="match status" value="1"/>
</dbReference>
<dbReference type="InterPro" id="IPR000847">
    <property type="entry name" value="LysR_HTH_N"/>
</dbReference>
<evidence type="ECO:0000256" key="1">
    <source>
        <dbReference type="ARBA" id="ARBA00009437"/>
    </source>
</evidence>
<accession>A0ABV8FE15</accession>
<dbReference type="RefSeq" id="WP_378529245.1">
    <property type="nucleotide sequence ID" value="NZ_JBHSBH010000001.1"/>
</dbReference>
<evidence type="ECO:0000256" key="2">
    <source>
        <dbReference type="ARBA" id="ARBA00023015"/>
    </source>
</evidence>
<dbReference type="PRINTS" id="PR00039">
    <property type="entry name" value="HTHLYSR"/>
</dbReference>
<dbReference type="InterPro" id="IPR036388">
    <property type="entry name" value="WH-like_DNA-bd_sf"/>
</dbReference>
<dbReference type="EMBL" id="JBHSBH010000001">
    <property type="protein sequence ID" value="MFC3994372.1"/>
    <property type="molecule type" value="Genomic_DNA"/>
</dbReference>